<sequence length="109" mass="12269">MQLPHRLIVITPAEQTDEYDNPTPALDYGPAAPRRTLWGLLQPAASTEDPQPGRVPVTTSWRLFTVQPISARERVEWNGRVLEVNGEPARWSPRFGHVHYEATLTTVEG</sequence>
<keyword evidence="2" id="KW-1185">Reference proteome</keyword>
<organism evidence="1 2">
    <name type="scientific">Kibdelosporangium banguiense</name>
    <dbReference type="NCBI Taxonomy" id="1365924"/>
    <lineage>
        <taxon>Bacteria</taxon>
        <taxon>Bacillati</taxon>
        <taxon>Actinomycetota</taxon>
        <taxon>Actinomycetes</taxon>
        <taxon>Pseudonocardiales</taxon>
        <taxon>Pseudonocardiaceae</taxon>
        <taxon>Kibdelosporangium</taxon>
    </lineage>
</organism>
<dbReference type="EMBL" id="JAGINW010000001">
    <property type="protein sequence ID" value="MBP2320488.1"/>
    <property type="molecule type" value="Genomic_DNA"/>
</dbReference>
<gene>
    <name evidence="1" type="ORF">JOF56_000873</name>
</gene>
<dbReference type="RefSeq" id="WP_209634695.1">
    <property type="nucleotide sequence ID" value="NZ_JAGINW010000001.1"/>
</dbReference>
<protein>
    <recommendedName>
        <fullName evidence="3">Head-to-tail stopper</fullName>
    </recommendedName>
</protein>
<evidence type="ECO:0000313" key="1">
    <source>
        <dbReference type="EMBL" id="MBP2320488.1"/>
    </source>
</evidence>
<name>A0ABS4T7X8_9PSEU</name>
<evidence type="ECO:0000313" key="2">
    <source>
        <dbReference type="Proteomes" id="UP001519332"/>
    </source>
</evidence>
<proteinExistence type="predicted"/>
<accession>A0ABS4T7X8</accession>
<dbReference type="Proteomes" id="UP001519332">
    <property type="component" value="Unassembled WGS sequence"/>
</dbReference>
<comment type="caution">
    <text evidence="1">The sequence shown here is derived from an EMBL/GenBank/DDBJ whole genome shotgun (WGS) entry which is preliminary data.</text>
</comment>
<reference evidence="1 2" key="1">
    <citation type="submission" date="2021-03" db="EMBL/GenBank/DDBJ databases">
        <title>Sequencing the genomes of 1000 actinobacteria strains.</title>
        <authorList>
            <person name="Klenk H.-P."/>
        </authorList>
    </citation>
    <scope>NUCLEOTIDE SEQUENCE [LARGE SCALE GENOMIC DNA]</scope>
    <source>
        <strain evidence="1 2">DSM 46670</strain>
    </source>
</reference>
<evidence type="ECO:0008006" key="3">
    <source>
        <dbReference type="Google" id="ProtNLM"/>
    </source>
</evidence>